<accession>A0A917HB95</accession>
<reference evidence="2" key="2">
    <citation type="submission" date="2020-09" db="EMBL/GenBank/DDBJ databases">
        <authorList>
            <person name="Sun Q."/>
            <person name="Zhou Y."/>
        </authorList>
    </citation>
    <scope>NUCLEOTIDE SEQUENCE</scope>
    <source>
        <strain evidence="2">CGMCC 1.12187</strain>
    </source>
</reference>
<keyword evidence="3" id="KW-1185">Reference proteome</keyword>
<sequence length="295" mass="31953">MDLPLSVLVRIAPDHSRVRLLTTGCLTETNQRTLYPLIRRMRSLTADTEVVIDLTGIDHLEGAALDLLCWEVEHDQLEAHTQPVRVVLTQPPPAGRWPVSPAYRTGSTAWTRPGTEPVLATRFFRSTGGGRHLPGPRARPVRGQTMAAPAARRSPVRTDAVAYGAVFVLVGVLGFVPGITTGYDSLRFAGHSSEALLLGVFQVSILHNLLHLLYGIVGLALARTLSGARAYLRWGGAIYLLLWLYGLVIDKESTANVVPVNSADDWLHLLLGATMVGLSCLGREPAARSTTGPDY</sequence>
<dbReference type="RefSeq" id="WP_308738254.1">
    <property type="nucleotide sequence ID" value="NZ_BMEQ01000060.1"/>
</dbReference>
<gene>
    <name evidence="2" type="ORF">GCM10011374_41490</name>
</gene>
<keyword evidence="1" id="KW-0812">Transmembrane</keyword>
<dbReference type="Proteomes" id="UP000638848">
    <property type="component" value="Unassembled WGS sequence"/>
</dbReference>
<evidence type="ECO:0000313" key="3">
    <source>
        <dbReference type="Proteomes" id="UP000638848"/>
    </source>
</evidence>
<proteinExistence type="predicted"/>
<feature type="transmembrane region" description="Helical" evidence="1">
    <location>
        <begin position="160"/>
        <end position="183"/>
    </location>
</feature>
<keyword evidence="1" id="KW-1133">Transmembrane helix</keyword>
<dbReference type="AlphaFoldDB" id="A0A917HB95"/>
<dbReference type="EMBL" id="BMEQ01000060">
    <property type="protein sequence ID" value="GGG72450.1"/>
    <property type="molecule type" value="Genomic_DNA"/>
</dbReference>
<evidence type="ECO:0000313" key="2">
    <source>
        <dbReference type="EMBL" id="GGG72450.1"/>
    </source>
</evidence>
<feature type="transmembrane region" description="Helical" evidence="1">
    <location>
        <begin position="230"/>
        <end position="246"/>
    </location>
</feature>
<name>A0A917HB95_9MICC</name>
<organism evidence="2 3">
    <name type="scientific">Kocuria dechangensis</name>
    <dbReference type="NCBI Taxonomy" id="1176249"/>
    <lineage>
        <taxon>Bacteria</taxon>
        <taxon>Bacillati</taxon>
        <taxon>Actinomycetota</taxon>
        <taxon>Actinomycetes</taxon>
        <taxon>Micrococcales</taxon>
        <taxon>Micrococcaceae</taxon>
        <taxon>Kocuria</taxon>
    </lineage>
</organism>
<dbReference type="Pfam" id="PF14325">
    <property type="entry name" value="DUF4383"/>
    <property type="match status" value="1"/>
</dbReference>
<reference evidence="2" key="1">
    <citation type="journal article" date="2014" name="Int. J. Syst. Evol. Microbiol.">
        <title>Complete genome sequence of Corynebacterium casei LMG S-19264T (=DSM 44701T), isolated from a smear-ripened cheese.</title>
        <authorList>
            <consortium name="US DOE Joint Genome Institute (JGI-PGF)"/>
            <person name="Walter F."/>
            <person name="Albersmeier A."/>
            <person name="Kalinowski J."/>
            <person name="Ruckert C."/>
        </authorList>
    </citation>
    <scope>NUCLEOTIDE SEQUENCE</scope>
    <source>
        <strain evidence="2">CGMCC 1.12187</strain>
    </source>
</reference>
<protein>
    <recommendedName>
        <fullName evidence="4">DUF4383 domain-containing protein</fullName>
    </recommendedName>
</protein>
<comment type="caution">
    <text evidence="2">The sequence shown here is derived from an EMBL/GenBank/DDBJ whole genome shotgun (WGS) entry which is preliminary data.</text>
</comment>
<evidence type="ECO:0000256" key="1">
    <source>
        <dbReference type="SAM" id="Phobius"/>
    </source>
</evidence>
<evidence type="ECO:0008006" key="4">
    <source>
        <dbReference type="Google" id="ProtNLM"/>
    </source>
</evidence>
<keyword evidence="1" id="KW-0472">Membrane</keyword>
<feature type="transmembrane region" description="Helical" evidence="1">
    <location>
        <begin position="195"/>
        <end position="221"/>
    </location>
</feature>